<evidence type="ECO:0000256" key="2">
    <source>
        <dbReference type="ARBA" id="ARBA00008639"/>
    </source>
</evidence>
<comment type="similarity">
    <text evidence="2">Belongs to the ACC deaminase/D-cysteine desulfhydrase family.</text>
</comment>
<keyword evidence="8" id="KW-1185">Reference proteome</keyword>
<gene>
    <name evidence="7" type="ORF">FHG85_02765</name>
</gene>
<dbReference type="AlphaFoldDB" id="A0A7D3XDN2"/>
<dbReference type="EMBL" id="CP041345">
    <property type="protein sequence ID" value="QKG79227.1"/>
    <property type="molecule type" value="Genomic_DNA"/>
</dbReference>
<dbReference type="RefSeq" id="WP_173072783.1">
    <property type="nucleotide sequence ID" value="NZ_CP041345.1"/>
</dbReference>
<dbReference type="InterPro" id="IPR027278">
    <property type="entry name" value="ACCD_DCysDesulf"/>
</dbReference>
<evidence type="ECO:0000256" key="3">
    <source>
        <dbReference type="ARBA" id="ARBA00022898"/>
    </source>
</evidence>
<proteinExistence type="inferred from homology"/>
<reference evidence="7 8" key="1">
    <citation type="submission" date="2019-07" db="EMBL/GenBank/DDBJ databases">
        <title>Thalassofilum flectens gen. nov., sp. nov., a novel moderate thermophilic anaerobe from a shallow sea hot spring in Kunashir Island (Russia), representing a new family in the order Bacteroidales, and proposal of Thalassofilacea fam. nov.</title>
        <authorList>
            <person name="Kochetkova T.V."/>
            <person name="Podosokorskaya O.A."/>
            <person name="Novikov A."/>
            <person name="Elcheninov A.G."/>
            <person name="Toshchakov S.V."/>
            <person name="Kublanov I.V."/>
        </authorList>
    </citation>
    <scope>NUCLEOTIDE SEQUENCE [LARGE SCALE GENOMIC DNA]</scope>
    <source>
        <strain evidence="7 8">38-H</strain>
    </source>
</reference>
<name>A0A7D3XDN2_9BACT</name>
<dbReference type="KEGG" id="ttz:FHG85_02765"/>
<keyword evidence="3 5" id="KW-0663">Pyridoxal phosphate</keyword>
<dbReference type="GO" id="GO:0019148">
    <property type="term" value="F:D-cysteine desulfhydrase activity"/>
    <property type="evidence" value="ECO:0007669"/>
    <property type="project" value="TreeGrafter"/>
</dbReference>
<comment type="cofactor">
    <cofactor evidence="1">
        <name>pyridoxal 5'-phosphate</name>
        <dbReference type="ChEBI" id="CHEBI:597326"/>
    </cofactor>
</comment>
<feature type="domain" description="Tryptophan synthase beta chain-like PALP" evidence="6">
    <location>
        <begin position="8"/>
        <end position="312"/>
    </location>
</feature>
<evidence type="ECO:0000259" key="6">
    <source>
        <dbReference type="Pfam" id="PF00291"/>
    </source>
</evidence>
<feature type="active site" description="Nucleophile" evidence="4">
    <location>
        <position position="73"/>
    </location>
</feature>
<protein>
    <submittedName>
        <fullName evidence="7">D-cysteine desulfhydrase family protein</fullName>
    </submittedName>
</protein>
<dbReference type="InterPro" id="IPR036052">
    <property type="entry name" value="TrpB-like_PALP_sf"/>
</dbReference>
<dbReference type="NCBIfam" id="TIGR01275">
    <property type="entry name" value="ACC_deam_rel"/>
    <property type="match status" value="1"/>
</dbReference>
<evidence type="ECO:0000256" key="5">
    <source>
        <dbReference type="PIRSR" id="PIRSR006278-2"/>
    </source>
</evidence>
<dbReference type="InterPro" id="IPR001926">
    <property type="entry name" value="TrpB-like_PALP"/>
</dbReference>
<dbReference type="PIRSF" id="PIRSF006278">
    <property type="entry name" value="ACCD_DCysDesulf"/>
    <property type="match status" value="1"/>
</dbReference>
<evidence type="ECO:0000313" key="8">
    <source>
        <dbReference type="Proteomes" id="UP000500961"/>
    </source>
</evidence>
<dbReference type="PANTHER" id="PTHR43780">
    <property type="entry name" value="1-AMINOCYCLOPROPANE-1-CARBOXYLATE DEAMINASE-RELATED"/>
    <property type="match status" value="1"/>
</dbReference>
<dbReference type="InterPro" id="IPR005966">
    <property type="entry name" value="D-Cys_desShydrase"/>
</dbReference>
<evidence type="ECO:0000256" key="1">
    <source>
        <dbReference type="ARBA" id="ARBA00001933"/>
    </source>
</evidence>
<evidence type="ECO:0000256" key="4">
    <source>
        <dbReference type="PIRSR" id="PIRSR006278-1"/>
    </source>
</evidence>
<feature type="modified residue" description="N6-(pyridoxal phosphate)lysine" evidence="5">
    <location>
        <position position="46"/>
    </location>
</feature>
<sequence>MLENKFSFGFFPTPLHELKWITKEFPDYNIFIKRDDNTGLATGGNKTRKLEYLVKQAVDLGCDTIITAGAQQSNHCRQTAAACSKVGLNCHLLLRGDEPDTYQGNLLLSKILGATLHFAGDDVKAQTLEFFKQKLDNEGKKCYVIPYGGSNLTGALGFVNAVKELKEQLSAMELDIDYIFFASCSGGTQAGLTLGRELYKLKAELMPISIDKNETNGLTLEQAILNIVLEGAQKLNITKQFQLSDIKLLRGYDSAGYGVITDNEIDAINLMARNEGILLDPVYTGRAFWGMLDILKRKAIPSKSNVLFWHTGGSSSLFYYNDIFDK</sequence>
<dbReference type="PANTHER" id="PTHR43780:SF2">
    <property type="entry name" value="1-AMINOCYCLOPROPANE-1-CARBOXYLATE DEAMINASE-RELATED"/>
    <property type="match status" value="1"/>
</dbReference>
<accession>A0A7D3XDN2</accession>
<dbReference type="Gene3D" id="3.40.50.1100">
    <property type="match status" value="2"/>
</dbReference>
<dbReference type="Proteomes" id="UP000500961">
    <property type="component" value="Chromosome"/>
</dbReference>
<dbReference type="SUPFAM" id="SSF53686">
    <property type="entry name" value="Tryptophan synthase beta subunit-like PLP-dependent enzymes"/>
    <property type="match status" value="1"/>
</dbReference>
<evidence type="ECO:0000313" key="7">
    <source>
        <dbReference type="EMBL" id="QKG79227.1"/>
    </source>
</evidence>
<organism evidence="7 8">
    <name type="scientific">Tenuifilum thalassicum</name>
    <dbReference type="NCBI Taxonomy" id="2590900"/>
    <lineage>
        <taxon>Bacteria</taxon>
        <taxon>Pseudomonadati</taxon>
        <taxon>Bacteroidota</taxon>
        <taxon>Bacteroidia</taxon>
        <taxon>Bacteroidales</taxon>
        <taxon>Tenuifilaceae</taxon>
        <taxon>Tenuifilum</taxon>
    </lineage>
</organism>
<dbReference type="Pfam" id="PF00291">
    <property type="entry name" value="PALP"/>
    <property type="match status" value="1"/>
</dbReference>